<dbReference type="eggNOG" id="arCOG08705">
    <property type="taxonomic scope" value="Archaea"/>
</dbReference>
<dbReference type="InterPro" id="IPR001434">
    <property type="entry name" value="OmcB-like_DUF11"/>
</dbReference>
<dbReference type="NCBIfam" id="TIGR01451">
    <property type="entry name" value="B_ant_repeat"/>
    <property type="match status" value="5"/>
</dbReference>
<feature type="domain" description="DUF11" evidence="2">
    <location>
        <begin position="4162"/>
        <end position="4273"/>
    </location>
</feature>
<dbReference type="PANTHER" id="PTHR34819:SF3">
    <property type="entry name" value="CELL SURFACE PROTEIN"/>
    <property type="match status" value="1"/>
</dbReference>
<accession>D3E110</accession>
<dbReference type="KEGG" id="mru:mru_2134"/>
<evidence type="ECO:0000313" key="5">
    <source>
        <dbReference type="EMBL" id="ADC47984.1"/>
    </source>
</evidence>
<dbReference type="Pfam" id="PF05738">
    <property type="entry name" value="Cna_B"/>
    <property type="match status" value="11"/>
</dbReference>
<dbReference type="STRING" id="634498.mru_2134"/>
<feature type="domain" description="Right handed beta helix" evidence="4">
    <location>
        <begin position="340"/>
        <end position="485"/>
    </location>
</feature>
<dbReference type="SUPFAM" id="SSF51126">
    <property type="entry name" value="Pectin lyase-like"/>
    <property type="match status" value="7"/>
</dbReference>
<feature type="domain" description="DUF11" evidence="2">
    <location>
        <begin position="5108"/>
        <end position="5221"/>
    </location>
</feature>
<feature type="transmembrane region" description="Helical" evidence="1">
    <location>
        <begin position="21"/>
        <end position="41"/>
    </location>
</feature>
<evidence type="ECO:0000259" key="2">
    <source>
        <dbReference type="Pfam" id="PF01345"/>
    </source>
</evidence>
<dbReference type="eggNOG" id="arCOG02555">
    <property type="taxonomic scope" value="Archaea"/>
</dbReference>
<evidence type="ECO:0000313" key="6">
    <source>
        <dbReference type="Proteomes" id="UP000008680"/>
    </source>
</evidence>
<dbReference type="Pfam" id="PF01345">
    <property type="entry name" value="DUF11"/>
    <property type="match status" value="17"/>
</dbReference>
<feature type="domain" description="CNA-B" evidence="3">
    <location>
        <begin position="3594"/>
        <end position="3681"/>
    </location>
</feature>
<dbReference type="Pfam" id="PF13229">
    <property type="entry name" value="Beta_helix"/>
    <property type="match status" value="2"/>
</dbReference>
<dbReference type="InterPro" id="IPR051172">
    <property type="entry name" value="Chlamydia_OmcB"/>
</dbReference>
<feature type="domain" description="CNA-B" evidence="3">
    <location>
        <begin position="3119"/>
        <end position="3206"/>
    </location>
</feature>
<organism evidence="5 6">
    <name type="scientific">Methanobrevibacter ruminantium (strain ATCC 35063 / DSM 1093 / JCM 13430 / OCM 146 / M1)</name>
    <name type="common">Methanobacterium ruminantium</name>
    <dbReference type="NCBI Taxonomy" id="634498"/>
    <lineage>
        <taxon>Archaea</taxon>
        <taxon>Methanobacteriati</taxon>
        <taxon>Methanobacteriota</taxon>
        <taxon>Methanomada group</taxon>
        <taxon>Methanobacteria</taxon>
        <taxon>Methanobacteriales</taxon>
        <taxon>Methanobacteriaceae</taxon>
        <taxon>Methanobrevibacter</taxon>
    </lineage>
</organism>
<feature type="domain" description="DUF11" evidence="2">
    <location>
        <begin position="4637"/>
        <end position="4749"/>
    </location>
</feature>
<feature type="domain" description="CNA-B" evidence="3">
    <location>
        <begin position="3499"/>
        <end position="3585"/>
    </location>
</feature>
<dbReference type="InterPro" id="IPR011050">
    <property type="entry name" value="Pectin_lyase_fold/virulence"/>
</dbReference>
<feature type="transmembrane region" description="Helical" evidence="1">
    <location>
        <begin position="5964"/>
        <end position="5982"/>
    </location>
</feature>
<dbReference type="Gene3D" id="2.60.40.10">
    <property type="entry name" value="Immunoglobulins"/>
    <property type="match status" value="2"/>
</dbReference>
<dbReference type="Gene3D" id="2.60.40.1140">
    <property type="entry name" value="Collagen-binding surface protein Cna, B-type domain"/>
    <property type="match status" value="11"/>
</dbReference>
<dbReference type="InterPro" id="IPR039448">
    <property type="entry name" value="Beta_helix"/>
</dbReference>
<feature type="domain" description="DUF11" evidence="2">
    <location>
        <begin position="4756"/>
        <end position="4866"/>
    </location>
</feature>
<feature type="domain" description="DUF11" evidence="2">
    <location>
        <begin position="5820"/>
        <end position="5933"/>
    </location>
</feature>
<feature type="domain" description="CNA-B" evidence="3">
    <location>
        <begin position="3214"/>
        <end position="3301"/>
    </location>
</feature>
<feature type="domain" description="Right handed beta helix" evidence="4">
    <location>
        <begin position="500"/>
        <end position="658"/>
    </location>
</feature>
<dbReference type="SMART" id="SM00710">
    <property type="entry name" value="PbH1"/>
    <property type="match status" value="48"/>
</dbReference>
<keyword evidence="1" id="KW-0472">Membrane</keyword>
<feature type="domain" description="DUF11" evidence="2">
    <location>
        <begin position="2870"/>
        <end position="2948"/>
    </location>
</feature>
<dbReference type="InterPro" id="IPR047589">
    <property type="entry name" value="DUF11_rpt"/>
</dbReference>
<feature type="domain" description="DUF11" evidence="2">
    <location>
        <begin position="4991"/>
        <end position="5101"/>
    </location>
</feature>
<evidence type="ECO:0000259" key="4">
    <source>
        <dbReference type="Pfam" id="PF13229"/>
    </source>
</evidence>
<feature type="domain" description="DUF11" evidence="2">
    <location>
        <begin position="2444"/>
        <end position="2536"/>
    </location>
</feature>
<feature type="domain" description="DUF11" evidence="2">
    <location>
        <begin position="4280"/>
        <end position="4392"/>
    </location>
</feature>
<evidence type="ECO:0000259" key="3">
    <source>
        <dbReference type="Pfam" id="PF05738"/>
    </source>
</evidence>
<feature type="domain" description="CNA-B" evidence="3">
    <location>
        <begin position="3689"/>
        <end position="3776"/>
    </location>
</feature>
<evidence type="ECO:0000256" key="1">
    <source>
        <dbReference type="SAM" id="Phobius"/>
    </source>
</evidence>
<dbReference type="eggNOG" id="arCOG00097">
    <property type="taxonomic scope" value="Archaea"/>
</dbReference>
<protein>
    <submittedName>
        <fullName evidence="5">Adhesin-like protein</fullName>
    </submittedName>
</protein>
<sequence length="5985" mass="646319">MISFLIILLLNKGGHFINTKIINSILIILILFCFISLLGTASAEDIYTDDIASIDASNDFESIEISNEEVSTNAVENLDVSADDSDYVVNGSSSKNVLTANELSATYDLSGSSVQNISDLFNSGTIQSGDVIYLGNQSISSSWDEWTGNHLINVNVSNIIISGGSSSNPDGTSTINANGAKLFNIQASGVTLTNIKVINAHGGNGPGCINFDGSDCSIINCEFENCQYAQGGAIHGTSSASNLIITNCNFTNNVGRWGGSGGAIYLEGSGCKVTDSRFEGNTAQNYGAIYCAGDINLNNCNFTSNGPGAIYGGGNTEVIDCNFISNTGSSVTVISGGSTKVRNSNFTDNAGASIYSGGNTEIKDVIFTNNGAGSYNNKNVGSVYSGGATTDVSNSKFDNNAGIAIYANENAFVDGCNITNGGVAIYSGSDANISNSIIENNSADQAIVYIYGIGKVNNSNFTNNTVSGHTHGGALSLIGDNSEVSDSIFADNTAGASGGAIYTTGENTMIKNCSFTDNTVMQDYGHAGAVDVVGVNTKIIDCNFTNNSAPNGGAVYGGSYGLSLSNSVFEDNNASTGGALYIYHDDFAITNCNFTDNDASSQGGAIYIASECHNEQMTGCNFSGNTAPRGSAIYCDGDGKVTDCNFDVKPDLTVSGGNSSLTVTLGSDYSNVVVGDIEGVSGGSVTPLVDAQVTVEIFDSRGNLVDSVTNATDENGKIKYDYSGLSYGSYTYRASHMDGDTLITKEGTLTRQASLDVRTGYPALTSTLGLQTSIDGTAVENDPFVNEDITVEIFDSRGNLVDSVTNATDENGQVYYDYSNLQRGTYTYRVTSSDGQTEEGPLSMGEVVGDNFSAIQAAIDNAPSGGVIFLQGKTYLNDIQGQMVIDKPITIIGTDGTVLDAQGISRVFEITSDADNVNLANMTLTNGNDVYGGAIYLQSGCDDGTLTDVVFDSNTAELAGGAIYNAGGNRWTIDNTTFTENEAHGETNYIYRGGGAIWSCDAEMILSNTTFVNNQAPYGGALRGAFDIYDSLFDNNTATDGNGGAIDVTTEEFLYDTLILEFRNSTFVNNDAKGSRGDDRAQGGAIHIYHLQEVNMYDCFCENNTADRGGAVDFYELGKTWVDNCTFVNNNASSEGGGLAIFCNSSTFKDSNVSNNIAGTDGGAIWVIGHNSLFNNVTSENNTASRGGSSYIEGENTTIYNSTFNNNNALYNESLGSQSGIGGALDILGDNCKVIGVTSVNNTAELGGSTFIRGDNTLVQNTNLSNNTAVFNESRNETSGIGGALDVVGNNCQIINVTSDNNNAYRGGSTFIRGNDTVIRNSTFDNNNATLRGGGLNIAGEGCTIFNVDVSNNAAGENGGGIYVIADGTEFRNITADNNTAERGGGAFVEGNDIIIDNGTFNGNKAIFNESKPDESGIGGALDIKGHGCNVTNVDSFNNTAYRGGSTFIRGDNTYLENCTLDGNNATLRGGGLNIAGENCTIHNVDISNNTAGLMGGGIYVIADGTVFRNITADNNSAERGGAVFVEGNDIIIDNATFNDNKAIFNESRPDDSGLGGALDIKGDGCNVTNVNSFNNTAYRGGSTFIRGDNTHVENCTLEGNNATLRGGGLNIAGENCTVYNVDVSNNTAGLMGGAIYVVANGTEFRNITANNNSAERGGGAFIEGNNVTIDNATFNNNRAIFNETRPDESGLGGALDIKGDGCNVTNVNSTNNTAYRGGSTFIRGDDTYVANCTLDGNNATLRGGGLNIAGDRCIIDDVDVSNNNAGLMGGGIYVVSNGTEFRNITADNNTAERGGSAFINGTGITIRDGELNNNRAIYNESRPDESGLGGGFDIVGDNILVDSVHSNNNSAYRGGSTFIRGSNVTVQNCNLDNNTATVRGGGLNIGGGDGCKVINVSVSNNDAGEDGGAVYVIGDFSLFDNVNSTNNTAQRGGSSFIAGNNVTVINCNLDNNTASNRGGGLDVNGSGCVFENVTLSNCHADKEGGAVYVRGDNVTFNNVTSENNTAERGGSSFVAGDNCKVINCDLNNNNATWRGGGLDVTGTNCLFENVTLSNCHSDEDGGAVYISGDDNRFVNVTSVNNTAVNYGGSTYIGGTSNSVENCTISNNIAYNGGGIFIEGEDSKFTNNNITFNKAIATDEDHDFNIMGGGVFILGGNSNFTNNNISSNHAKDNGGGVQIFFGPDTFMDKIYAFNNTAENGGFANLLYCDNLNVTNSTFYSNHATGDISLDRGEGGAFHMSYATNIDVQGNFSYNTATNGSAIYSDGSDIRVHDSSFFDNQAHSWFLLITPSDETYLKGQDVIINISHIGGDNIANAIHNRDAESSITVRNVTYPFYNNGVLINKTTPIDEDIPIEIIGYENSDNGNLIYIDDLEDNQVIYYNITNRDTNESILVGFNKTDISGTVSLRLTNLPAGNYVVSAYYPETTYYTEIRNVSSFRVIDVDMVANKTVDNQTSNVGDIRDWNVTIWNDGASEAQNVTIIDFLPDGLNLTDNLTIHFYNGTGGLWNNAVLNLTSNNLTFSVYNKADGTWINGVASYDESSNTWTYYVLSLADNRTFAYSVFNQSDYTDAFGEARYYEDINSWTYRNISYDVDNADWYYYTFEYDDHTYVYGVFNGSYFVDAFGEARYYEDINSWTYRNISYDATTGNWYYYTFDYGGNTFVYGVFDESFFVDAFGTAIYDDGSWNYENISYNATDGKWYYYSLNYGDDSNNVTYYIFNPENFVDVFGSNYHYNAENNTYVYVNAYYDAETDSLIRNDTIYNVSSGIWTINNRLVVPELVSINPNVSYISPEKIYLVNKISLSIANHTNSTDISLDVGRFDGNGSVLMNLVTNVTKRGNFTNIVNVTTDSPEKNYTNNVANNSTIVYNDLVINKTVSDNLTNVSGIVDWNVTVLNNGTFEAVNVTMNDYLPDGLDLTNLTVKVYNGTGSLWTNATLDLSTMTLSFSVYNETSGEWISGIAAYDQAAKTWTYYVLALDDDVLTYTAFDETFFSNLFGDAFYNESSNVWTFVNRTYDEVTGDLISEVNTTYDNNTGIWTIGDKTFVEYKVNLTLVNGTNSTNLTLGINSLDENSTMVMNLVTNVTKYGIFTNVANVTTVTPETNYTNNVANNTTETLTNITVTKVWDDANNQDGIRPTSVNITLIGSDGSERSVLVTGTGGVWNYTFTDLPMFNSSGDSIVYTVNESVVPNGYDVSYNQSNWTVYNTHVPEVTNITVTKVWEDANNQDGIRPTSVNITLIGSDGSERSVLVTGTGGVWNYTFTDLPMFNSSGDSIVYTVNESVVPNGYDVSYNQSNWTVYNTHVPEVTNITVTKVWEDANNQDGIRPSSVNITLIGSDGTERSVLVTENNGVWNYTFTDLPVYNGTTDPIVYTVNESVVPDGYEVSYNQSNWTVYNTHIPELVNITVTKVWEDANNQDGIRPTSVNITLIGSDGTERSVLVTENNGVWNYTFTDLPVYNGTTDPIVYTVNESVVPDGYEVSYNQSNWTVYNTHIPELVNITVTKVWEDANNQDGIRPTSVNITLIGSDGSERSVLVTETDGVWNYTFTDLPVYNGTTDPIVYTVIESVVPDGYEVSYNQSNWTVYNAHVPEVTNITVTKVWEDANNQDGIRPSSVNITLIGSDGTERSVLVTETDGVWNYTFTDLPVYNGTTDPIVYTVIESVVPVGYEVSYNQSNWTVYNTHVPEIVNITVTKIWEDANNQDGIRPGSVNITLIGSDGTERSVLVTENNGVWNYTFTDLPVYNGTTDPIVYTVNESVVPVGYEVSYNQSNRTVYNTHVPEIVNITVTKIWEDANNQDGIRPGSVNITLIGTDGTERSVLVTENNGVWNYTFTDLPVYNGTTDPIVYTVNESVVPVGYEVSYNQTNWTVYNTHVPEIVNITVTKIWEDANNQDGIRPISVNITLIGSDGTERSVLVTGTDGWNYTFKDLPKFNGTTVPIVYTVNESVVPVGYEVSYNQTNWTVYNTHVPELVNITVTKVWEDANNQDGIRPISVNITLIGSDGTERSVLVTGTDGWNYTFKDLPKFNGTTVPIVYIVNESVVPVGYDVSYNQSNWTVYNTHVPNVTEINVTKVWNDSNDKYGIRPSNVTIELFADGKKVNETNLTARGAWTYTFSGLPQYNNGKLINYTIGEVRVDGYSVLITNNTVGNWTVTNTPIAVPNMTVQKIANDKVVYIGNVTSFTILVRNTGDCNLSGVYVVDSDYSAGLSYLRYENGSRDWTYDGAKWTLVGNLTTDNPTANFTVYFTVVDNGTLVNNVSAGSNLTNETNGTNNTTAYRPNMTIQKVSNDEVVYVGNITSFTIVVTNTGDCNLSDIVVTDSDFSAGLSYLTYANGTRNWNYDAVGHTWSLVGDLTNGSSAEFTVFFTVIDNGTLVNNASVRSNLTNETNATNNTTAYRPNMTIQKISNDEVVYVGNITSFTIVVTNTGDCNLSDIVVTDSDFSAGLSYLTYANGTRNWNYDAVGHTWSLVGDLTNGSSAEFTVFFTVIDNGTLVNNASVRSNLTNETNATNNTTAYRPNMTIQKISNDEVVYVGNITSFTIVVTNTGDCNLSDIVVTDSDFSAGLSYLTYANGTRNWNYDAVGHTWSLVGDLTNGSSAEFTVFFTVIDNGTLVNNASVRSNLTNETNATNNTTAYRPNMTIQKISNDEVVYVGNITSFTIVVTNTGDCNLSDIVVTDSDFSAGLSYLTYANGTRNWNYDAVGHTWSLVGDLTNGSSAEFTVFFTVIDNGTLVNNASVRSNLTNETNATNNTTAYRPNMTIQKISNDEVVYVGNITSFTIVVTNTGDCNLSEIVVTDNDYSLGLKYSRYENSSRLWNYNGGKFTLVGDLAPGNSANLTVFFIVVDNGTLVNNASVKSNLTNETNATNNTTAYRPNMTVQKVSNDQLVYVGNETSFTIIVTNTGDCNLTGVYIKDDDFSKGLQYNNKFVPVKGTWTYAGGRWNLEGQLTVGDNASITVYFTVIDNGTLVNNATAGSNLTNETNATNNTTAYRPNMTVQKISNDGVVYLGNTTSFTIVVTNTGDCSLSEIVVTDNDYSAGLQYSRYANTSSKWNYDGDKFTLVGDLAPGASANLTVFFIVIDNGTLVNNASVKSNLTNETNATNNTTAYRPNMTVEKLIYEDTVYVGDTAIFTIFVKNTGDCSLSDVVICEYWFSEGLEYNGVWVPNGDRKWDYDDETRTWTLIGDLAPEGFASFVVYFNVTKNGTLYNNISAKSNLTNETNATNSTRAYLPNMTVMKVANDEIVYLGNTTSFTIVVSNTGDCNLSEVVVTDTDYSTGLKYKNYINGSANWNYNNGEWSLVGDLTPGSSANFTVFFTVVENGTLVNNASASSNLTNKTNTTNNTTAYSPKMTVLKISNDESVYVGNITSFTILVSNVGDCDLSGIYVIDDDYSNGLLYNRYENSSRKWNYDGSRWTLVGSLEPGDSANFTVFFDVVENGTLVNNVSAGSNLTNETNNTNNTTAKPVCDLIIYKAVNATEILVYDIVEWKITVVNLGPDTALDVIVKDLLDNGLELISVSGGNYNNITGEWNIGDLEPNTPVSLSLVTRVLVNGTIVNTATVNTTSHESNYTNNNASNFTEADYLCDLVISKAVNCTNCNVSDLVQWNITVTNLGPHDASNVIVKEILPKGLELIDYNVSVGNFNEVISEWSIGTLEKDTAVSLVLVTKVLIDGTLINIATVNTTTLDNNYTNNVANNTTVASPICDLVISKIVNATKVNIDDILTWTVRVTNNGPSEALNVCVSDILPEGLMFVGYKASTGRYDDESGTWTVGKLSSGSSATINIYTKVIELGNITNPVSVNTTTVESNYSNNKANNTTEVYPIVDLVIEKSSDKIKYNVNDTMHWIIKVMNEGPCDAIEVYVYDALPASTKFIAYNSSKGTFDAAKGIWSIGDLANGEEVTLDICCKALISGNFTNNATVNCSITDKNTSNNFDNATIEIADNKSDNPDPIPDKPKHGVDISLRTGNPLLIFLMAIFAIFGGIGLRCRKE</sequence>
<feature type="domain" description="DUF11" evidence="2">
    <location>
        <begin position="5580"/>
        <end position="5692"/>
    </location>
</feature>
<feature type="domain" description="CNA-B" evidence="3">
    <location>
        <begin position="3309"/>
        <end position="3396"/>
    </location>
</feature>
<dbReference type="CDD" id="cd00222">
    <property type="entry name" value="CollagenBindB"/>
    <property type="match status" value="11"/>
</dbReference>
<dbReference type="SUPFAM" id="SSF49478">
    <property type="entry name" value="Cna protein B-type domain"/>
    <property type="match status" value="11"/>
</dbReference>
<dbReference type="InterPro" id="IPR012334">
    <property type="entry name" value="Pectin_lyas_fold"/>
</dbReference>
<feature type="domain" description="DUF11" evidence="2">
    <location>
        <begin position="4518"/>
        <end position="4630"/>
    </location>
</feature>
<feature type="domain" description="DUF11" evidence="2">
    <location>
        <begin position="5700"/>
        <end position="5812"/>
    </location>
</feature>
<feature type="domain" description="DUF11" evidence="2">
    <location>
        <begin position="4399"/>
        <end position="4511"/>
    </location>
</feature>
<dbReference type="PANTHER" id="PTHR34819">
    <property type="entry name" value="LARGE CYSTEINE-RICH PERIPLASMIC PROTEIN OMCB"/>
    <property type="match status" value="1"/>
</dbReference>
<keyword evidence="6" id="KW-1185">Reference proteome</keyword>
<dbReference type="InterPro" id="IPR006626">
    <property type="entry name" value="PbH1"/>
</dbReference>
<dbReference type="InterPro" id="IPR008454">
    <property type="entry name" value="Collagen-bd_Cna-like_B-typ_dom"/>
</dbReference>
<feature type="domain" description="CNA-B" evidence="3">
    <location>
        <begin position="3973"/>
        <end position="4059"/>
    </location>
</feature>
<gene>
    <name evidence="5" type="ordered locus">mru_2134</name>
</gene>
<dbReference type="eggNOG" id="arCOG07611">
    <property type="taxonomic scope" value="Archaea"/>
</dbReference>
<dbReference type="InterPro" id="IPR013783">
    <property type="entry name" value="Ig-like_fold"/>
</dbReference>
<dbReference type="HOGENOM" id="CLU_223042_0_0_2"/>
<keyword evidence="1" id="KW-0812">Transmembrane</keyword>
<feature type="domain" description="DUF11" evidence="2">
    <location>
        <begin position="5229"/>
        <end position="5339"/>
    </location>
</feature>
<dbReference type="Proteomes" id="UP000008680">
    <property type="component" value="Chromosome"/>
</dbReference>
<dbReference type="PATRIC" id="fig|634498.28.peg.2136"/>
<dbReference type="EMBL" id="CP001719">
    <property type="protein sequence ID" value="ADC47984.1"/>
    <property type="molecule type" value="Genomic_DNA"/>
</dbReference>
<feature type="domain" description="DUF11" evidence="2">
    <location>
        <begin position="5462"/>
        <end position="5570"/>
    </location>
</feature>
<feature type="domain" description="CNA-B" evidence="3">
    <location>
        <begin position="3404"/>
        <end position="3491"/>
    </location>
</feature>
<keyword evidence="1" id="KW-1133">Transmembrane helix</keyword>
<proteinExistence type="predicted"/>
<reference evidence="5 6" key="1">
    <citation type="journal article" date="2010" name="PLoS ONE">
        <title>The genome sequence of the rumen methanogen Methanobrevibacter ruminantium reveals new possibilities for controlling ruminant methane emissions.</title>
        <authorList>
            <person name="Leahy S.C."/>
            <person name="Kelly W.J."/>
            <person name="Altermann E."/>
            <person name="Ronimus R.S."/>
            <person name="Yeoman C.J."/>
            <person name="Pacheco D.M."/>
            <person name="Li D."/>
            <person name="Kong Z."/>
            <person name="McTavish S."/>
            <person name="Sang C."/>
            <person name="Lambie S.C."/>
            <person name="Janssen P.H."/>
            <person name="Dey D."/>
            <person name="Attwood G.T."/>
        </authorList>
    </citation>
    <scope>NUCLEOTIDE SEQUENCE [LARGE SCALE GENOMIC DNA]</scope>
    <source>
        <strain evidence="6">ATCC 35063 / DSM 1093 / JCM 13430 / OCM 146 / M1</strain>
    </source>
</reference>
<dbReference type="Gene3D" id="2.160.20.10">
    <property type="entry name" value="Single-stranded right-handed beta-helix, Pectin lyase-like"/>
    <property type="match status" value="2"/>
</dbReference>
<name>D3E110_METRM</name>
<feature type="domain" description="CNA-B" evidence="3">
    <location>
        <begin position="3784"/>
        <end position="3871"/>
    </location>
</feature>
<feature type="domain" description="CNA-B" evidence="3">
    <location>
        <begin position="3879"/>
        <end position="3965"/>
    </location>
</feature>
<feature type="domain" description="CNA-B" evidence="3">
    <location>
        <begin position="4067"/>
        <end position="4154"/>
    </location>
</feature>
<feature type="domain" description="DUF11" evidence="2">
    <location>
        <begin position="4873"/>
        <end position="4984"/>
    </location>
</feature>
<feature type="domain" description="DUF11" evidence="2">
    <location>
        <begin position="5347"/>
        <end position="5457"/>
    </location>
</feature>